<reference evidence="9" key="1">
    <citation type="submission" date="2025-08" db="UniProtKB">
        <authorList>
            <consortium name="RefSeq"/>
        </authorList>
    </citation>
    <scope>IDENTIFICATION</scope>
    <source>
        <tissue evidence="9">Gonads</tissue>
    </source>
</reference>
<keyword evidence="2 5" id="KW-0479">Metal-binding</keyword>
<evidence type="ECO:0000256" key="2">
    <source>
        <dbReference type="ARBA" id="ARBA00022723"/>
    </source>
</evidence>
<feature type="domain" description="C3H1-type" evidence="7">
    <location>
        <begin position="170"/>
        <end position="207"/>
    </location>
</feature>
<dbReference type="InterPro" id="IPR000571">
    <property type="entry name" value="Znf_CCCH"/>
</dbReference>
<dbReference type="Pfam" id="PF00642">
    <property type="entry name" value="zf-CCCH"/>
    <property type="match status" value="1"/>
</dbReference>
<dbReference type="RefSeq" id="XP_013395943.1">
    <property type="nucleotide sequence ID" value="XM_013540489.1"/>
</dbReference>
<dbReference type="PROSITE" id="PS50103">
    <property type="entry name" value="ZF_C3H1"/>
    <property type="match status" value="2"/>
</dbReference>
<proteinExistence type="inferred from homology"/>
<dbReference type="InterPro" id="IPR032378">
    <property type="entry name" value="ZC3H15/TMA46_C"/>
</dbReference>
<dbReference type="PANTHER" id="PTHR12681:SF0">
    <property type="entry name" value="ZINC FINGER CCCH DOMAIN-CONTAINING PROTEIN 15"/>
    <property type="match status" value="1"/>
</dbReference>
<dbReference type="InterPro" id="IPR036855">
    <property type="entry name" value="Znf_CCCH_sf"/>
</dbReference>
<evidence type="ECO:0000256" key="3">
    <source>
        <dbReference type="ARBA" id="ARBA00022771"/>
    </source>
</evidence>
<evidence type="ECO:0000256" key="6">
    <source>
        <dbReference type="SAM" id="MobiDB-lite"/>
    </source>
</evidence>
<dbReference type="SMART" id="SM00356">
    <property type="entry name" value="ZnF_C3H1"/>
    <property type="match status" value="2"/>
</dbReference>
<accession>A0A1S3ICP8</accession>
<feature type="zinc finger region" description="C3H1-type" evidence="5">
    <location>
        <begin position="99"/>
        <end position="126"/>
    </location>
</feature>
<dbReference type="Proteomes" id="UP000085678">
    <property type="component" value="Unplaced"/>
</dbReference>
<keyword evidence="4 5" id="KW-0862">Zinc</keyword>
<comment type="similarity">
    <text evidence="1">Belongs to the ZC3H15/TMA46 family.</text>
</comment>
<evidence type="ECO:0000256" key="1">
    <source>
        <dbReference type="ARBA" id="ARBA00010043"/>
    </source>
</evidence>
<dbReference type="KEGG" id="lak:106163024"/>
<dbReference type="InParanoid" id="A0A1S3ICP8"/>
<feature type="domain" description="C3H1-type" evidence="7">
    <location>
        <begin position="99"/>
        <end position="126"/>
    </location>
</feature>
<keyword evidence="8" id="KW-1185">Reference proteome</keyword>
<dbReference type="GO" id="GO:0002181">
    <property type="term" value="P:cytoplasmic translation"/>
    <property type="evidence" value="ECO:0007669"/>
    <property type="project" value="TreeGrafter"/>
</dbReference>
<evidence type="ECO:0000313" key="8">
    <source>
        <dbReference type="Proteomes" id="UP000085678"/>
    </source>
</evidence>
<feature type="region of interest" description="Disordered" evidence="6">
    <location>
        <begin position="49"/>
        <end position="75"/>
    </location>
</feature>
<sequence length="431" mass="48805">MPPKAKKADGPGKKAEQKKKDKIVEDKTFGLKNKKGSKQQKFIKHVTQQVQYGNQSSRKLEALQNDKLKKKEDKKKELDELNQLFRPAVIQQKVSKGADPKSVVCAFYKQGQCGKGDKCKFSHDLSKERKGEKRSMYDGQDEKADMETWDEAKLEEVIEKKHGEKNKGLPPTSIICKYFLEAVENSKYGWFWECPNGVTCHYKHALPPGFVLKKDRKKEEKEDQITIEELVEKERAALGDNVTKVTLETFLAWKERKKKEKVEKFMSAKEKRKAEFKAGKAFGVSGRELFEFNPDMIVDDDEATDDVYERNDEEEVGEEEEAYDGPVKEIDMEEISRVGYDTSSKGTEATSRDRTGAPVTSQDDEATKLAQAAALPETNSMEKTDHAIAAALSATVNGDVLAGDVPIDENLFEEEDLDLLEEDLETLDLDQ</sequence>
<feature type="region of interest" description="Disordered" evidence="6">
    <location>
        <begin position="300"/>
        <end position="326"/>
    </location>
</feature>
<dbReference type="AlphaFoldDB" id="A0A1S3ICP8"/>
<evidence type="ECO:0000256" key="5">
    <source>
        <dbReference type="PROSITE-ProRule" id="PRU00723"/>
    </source>
</evidence>
<feature type="region of interest" description="Disordered" evidence="6">
    <location>
        <begin position="338"/>
        <end position="369"/>
    </location>
</feature>
<feature type="region of interest" description="Disordered" evidence="6">
    <location>
        <begin position="1"/>
        <end position="28"/>
    </location>
</feature>
<dbReference type="GO" id="GO:0005829">
    <property type="term" value="C:cytosol"/>
    <property type="evidence" value="ECO:0007669"/>
    <property type="project" value="TreeGrafter"/>
</dbReference>
<dbReference type="Gene3D" id="6.20.400.10">
    <property type="match status" value="1"/>
</dbReference>
<feature type="compositionally biased region" description="Acidic residues" evidence="6">
    <location>
        <begin position="300"/>
        <end position="323"/>
    </location>
</feature>
<organism evidence="8 9">
    <name type="scientific">Lingula anatina</name>
    <name type="common">Brachiopod</name>
    <name type="synonym">Lingula unguis</name>
    <dbReference type="NCBI Taxonomy" id="7574"/>
    <lineage>
        <taxon>Eukaryota</taxon>
        <taxon>Metazoa</taxon>
        <taxon>Spiralia</taxon>
        <taxon>Lophotrochozoa</taxon>
        <taxon>Brachiopoda</taxon>
        <taxon>Linguliformea</taxon>
        <taxon>Lingulata</taxon>
        <taxon>Lingulida</taxon>
        <taxon>Linguloidea</taxon>
        <taxon>Lingulidae</taxon>
        <taxon>Lingula</taxon>
    </lineage>
</organism>
<dbReference type="GeneID" id="106163024"/>
<dbReference type="OrthoDB" id="278280at2759"/>
<evidence type="ECO:0000259" key="7">
    <source>
        <dbReference type="PROSITE" id="PS50103"/>
    </source>
</evidence>
<dbReference type="STRING" id="7574.A0A1S3ICP8"/>
<dbReference type="Pfam" id="PF16543">
    <property type="entry name" value="DFRP_C"/>
    <property type="match status" value="1"/>
</dbReference>
<protein>
    <submittedName>
        <fullName evidence="9">Zinc finger CCCH domain-containing protein 15</fullName>
    </submittedName>
</protein>
<keyword evidence="3 5" id="KW-0863">Zinc-finger</keyword>
<evidence type="ECO:0000313" key="9">
    <source>
        <dbReference type="RefSeq" id="XP_013395943.1"/>
    </source>
</evidence>
<name>A0A1S3ICP8_LINAN</name>
<dbReference type="GO" id="GO:0008270">
    <property type="term" value="F:zinc ion binding"/>
    <property type="evidence" value="ECO:0007669"/>
    <property type="project" value="UniProtKB-KW"/>
</dbReference>
<dbReference type="Gene3D" id="4.10.1000.10">
    <property type="entry name" value="Zinc finger, CCCH-type"/>
    <property type="match status" value="1"/>
</dbReference>
<dbReference type="FunCoup" id="A0A1S3ICP8">
    <property type="interactions" value="3129"/>
</dbReference>
<dbReference type="SUPFAM" id="SSF90229">
    <property type="entry name" value="CCCH zinc finger"/>
    <property type="match status" value="1"/>
</dbReference>
<feature type="zinc finger region" description="C3H1-type" evidence="5">
    <location>
        <begin position="170"/>
        <end position="207"/>
    </location>
</feature>
<feature type="compositionally biased region" description="Basic and acidic residues" evidence="6">
    <location>
        <begin position="58"/>
        <end position="75"/>
    </location>
</feature>
<gene>
    <name evidence="9" type="primary">LOC106163024</name>
</gene>
<evidence type="ECO:0000256" key="4">
    <source>
        <dbReference type="ARBA" id="ARBA00022833"/>
    </source>
</evidence>
<dbReference type="GO" id="GO:0003729">
    <property type="term" value="F:mRNA binding"/>
    <property type="evidence" value="ECO:0007669"/>
    <property type="project" value="TreeGrafter"/>
</dbReference>
<dbReference type="PANTHER" id="PTHR12681">
    <property type="entry name" value="ZINC FINGER-CONTAINING PROTEIN P48ZNF"/>
    <property type="match status" value="1"/>
</dbReference>